<dbReference type="NCBIfam" id="NF001422">
    <property type="entry name" value="PRK00296.1"/>
    <property type="match status" value="1"/>
</dbReference>
<reference evidence="5 7" key="1">
    <citation type="journal article" date="2018" name="Appl. Microbiol. Biotechnol.">
        <title>Co-cultivation of the strictly anaerobic methanogen Methanosarcina barkeri with aerobic methanotrophs in an oxygen-limited membrane bioreactor.</title>
        <authorList>
            <person name="In 't Zandt M.H."/>
            <person name="van den Bosch T.J.M."/>
            <person name="Rijkers R."/>
            <person name="van Kessel M.A.H.J."/>
            <person name="Jetten M.S.M."/>
            <person name="Welte C.U."/>
        </authorList>
    </citation>
    <scope>NUCLEOTIDE SEQUENCE [LARGE SCALE GENOMIC DNA]</scope>
    <source>
        <strain evidence="5 7">DSM 17706</strain>
    </source>
</reference>
<keyword evidence="7" id="KW-1185">Reference proteome</keyword>
<protein>
    <recommendedName>
        <fullName evidence="2 4">Cell division topological specificity factor</fullName>
    </recommendedName>
</protein>
<dbReference type="SUPFAM" id="SSF55229">
    <property type="entry name" value="Cell division protein MinE topological specificity domain"/>
    <property type="match status" value="1"/>
</dbReference>
<dbReference type="Pfam" id="PF03776">
    <property type="entry name" value="MinE"/>
    <property type="match status" value="1"/>
</dbReference>
<dbReference type="Proteomes" id="UP000316781">
    <property type="component" value="Unassembled WGS sequence"/>
</dbReference>
<gene>
    <name evidence="4 6" type="primary">minE</name>
    <name evidence="5" type="ORF">C5689_07940</name>
    <name evidence="6" type="ORF">FM996_10825</name>
</gene>
<keyword evidence="4 5" id="KW-0132">Cell division</keyword>
<dbReference type="Proteomes" id="UP000245137">
    <property type="component" value="Unassembled WGS sequence"/>
</dbReference>
<reference evidence="6 8" key="3">
    <citation type="submission" date="2019-07" db="EMBL/GenBank/DDBJ databases">
        <title>Ln-dependent methylotrophs.</title>
        <authorList>
            <person name="Tani A."/>
        </authorList>
    </citation>
    <scope>NUCLEOTIDE SEQUENCE [LARGE SCALE GENOMIC DNA]</scope>
    <source>
        <strain evidence="6 8">SM89A</strain>
    </source>
</reference>
<comment type="caution">
    <text evidence="5">The sequence shown here is derived from an EMBL/GenBank/DDBJ whole genome shotgun (WGS) entry which is preliminary data.</text>
</comment>
<evidence type="ECO:0000313" key="7">
    <source>
        <dbReference type="Proteomes" id="UP000245137"/>
    </source>
</evidence>
<proteinExistence type="inferred from homology"/>
<dbReference type="OrthoDB" id="9802655at2"/>
<sequence>MKLFNFFNRRTSAPVARERLQILLAHERASVSNSNLVALLHKEVLAAVSKHIEIDPDKVEIKLREGDAVSLLEIDIEISANAPARDAPAGVAA</sequence>
<evidence type="ECO:0000313" key="5">
    <source>
        <dbReference type="EMBL" id="PWB94444.1"/>
    </source>
</evidence>
<evidence type="ECO:0000256" key="4">
    <source>
        <dbReference type="HAMAP-Rule" id="MF_00262"/>
    </source>
</evidence>
<comment type="function">
    <text evidence="3 4">Prevents the cell division inhibition by proteins MinC and MinD at internal division sites while permitting inhibition at polar sites. This ensures cell division at the proper site by restricting the formation of a division septum at the midpoint of the long axis of the cell.</text>
</comment>
<accession>A0A2U1SS67</accession>
<keyword evidence="4" id="KW-0131">Cell cycle</keyword>
<dbReference type="AlphaFoldDB" id="A0A2U1SS67"/>
<comment type="similarity">
    <text evidence="1 4">Belongs to the MinE family.</text>
</comment>
<reference evidence="5" key="2">
    <citation type="submission" date="2018-02" db="EMBL/GenBank/DDBJ databases">
        <authorList>
            <person name="Cohen D.B."/>
            <person name="Kent A.D."/>
        </authorList>
    </citation>
    <scope>NUCLEOTIDE SEQUENCE</scope>
    <source>
        <strain evidence="5">DSM 17706</strain>
    </source>
</reference>
<dbReference type="HAMAP" id="MF_00262">
    <property type="entry name" value="MinE"/>
    <property type="match status" value="1"/>
</dbReference>
<dbReference type="Gene3D" id="3.30.1070.10">
    <property type="entry name" value="Cell division topological specificity factor MinE"/>
    <property type="match status" value="1"/>
</dbReference>
<dbReference type="GO" id="GO:0051301">
    <property type="term" value="P:cell division"/>
    <property type="evidence" value="ECO:0007669"/>
    <property type="project" value="UniProtKB-KW"/>
</dbReference>
<evidence type="ECO:0000313" key="6">
    <source>
        <dbReference type="EMBL" id="TRL33365.1"/>
    </source>
</evidence>
<organism evidence="5 7">
    <name type="scientific">Methylosinus sporium</name>
    <dbReference type="NCBI Taxonomy" id="428"/>
    <lineage>
        <taxon>Bacteria</taxon>
        <taxon>Pseudomonadati</taxon>
        <taxon>Pseudomonadota</taxon>
        <taxon>Alphaproteobacteria</taxon>
        <taxon>Hyphomicrobiales</taxon>
        <taxon>Methylocystaceae</taxon>
        <taxon>Methylosinus</taxon>
    </lineage>
</organism>
<dbReference type="RefSeq" id="WP_108916740.1">
    <property type="nucleotide sequence ID" value="NZ_BGJY01000008.1"/>
</dbReference>
<dbReference type="GO" id="GO:0032955">
    <property type="term" value="P:regulation of division septum assembly"/>
    <property type="evidence" value="ECO:0007669"/>
    <property type="project" value="InterPro"/>
</dbReference>
<evidence type="ECO:0000256" key="1">
    <source>
        <dbReference type="ARBA" id="ARBA00008168"/>
    </source>
</evidence>
<evidence type="ECO:0000256" key="2">
    <source>
        <dbReference type="ARBA" id="ARBA00020112"/>
    </source>
</evidence>
<dbReference type="InterPro" id="IPR036707">
    <property type="entry name" value="MinE_sf"/>
</dbReference>
<dbReference type="NCBIfam" id="TIGR01215">
    <property type="entry name" value="minE"/>
    <property type="match status" value="1"/>
</dbReference>
<dbReference type="EMBL" id="VJMF01000042">
    <property type="protein sequence ID" value="TRL33365.1"/>
    <property type="molecule type" value="Genomic_DNA"/>
</dbReference>
<dbReference type="InterPro" id="IPR005527">
    <property type="entry name" value="MinE"/>
</dbReference>
<dbReference type="EMBL" id="PUIV01000008">
    <property type="protein sequence ID" value="PWB94444.1"/>
    <property type="molecule type" value="Genomic_DNA"/>
</dbReference>
<name>A0A2U1SS67_METSR</name>
<evidence type="ECO:0000256" key="3">
    <source>
        <dbReference type="ARBA" id="ARBA00025265"/>
    </source>
</evidence>
<evidence type="ECO:0000313" key="8">
    <source>
        <dbReference type="Proteomes" id="UP000316781"/>
    </source>
</evidence>